<proteinExistence type="predicted"/>
<accession>A0A2A6E2Y0</accession>
<evidence type="ECO:0000313" key="2">
    <source>
        <dbReference type="Proteomes" id="UP000243688"/>
    </source>
</evidence>
<name>A0A2A6E2Y0_9BACL</name>
<reference evidence="1 2" key="1">
    <citation type="submission" date="2016-12" db="EMBL/GenBank/DDBJ databases">
        <title>Candidatus Reconcilibacillus cellulovorans genome.</title>
        <authorList>
            <person name="Kolinko S."/>
            <person name="Wu Y.-W."/>
            <person name="Tachea F."/>
            <person name="Denzel E."/>
            <person name="Hiras J."/>
            <person name="Baecker N."/>
            <person name="Chan L.J."/>
            <person name="Eichorst S.A."/>
            <person name="Frey D."/>
            <person name="Adams P.D."/>
            <person name="Pray T."/>
            <person name="Tanjore D."/>
            <person name="Petzold C.J."/>
            <person name="Gladden J.M."/>
            <person name="Simmons B.A."/>
            <person name="Singer S.W."/>
        </authorList>
    </citation>
    <scope>NUCLEOTIDE SEQUENCE [LARGE SCALE GENOMIC DNA]</scope>
    <source>
        <strain evidence="1">JTherm</strain>
    </source>
</reference>
<protein>
    <recommendedName>
        <fullName evidence="3">Hydrolase</fullName>
    </recommendedName>
</protein>
<organism evidence="1 2">
    <name type="scientific">Candidatus Reconcilbacillus cellulovorans</name>
    <dbReference type="NCBI Taxonomy" id="1906605"/>
    <lineage>
        <taxon>Bacteria</taxon>
        <taxon>Bacillati</taxon>
        <taxon>Bacillota</taxon>
        <taxon>Bacilli</taxon>
        <taxon>Bacillales</taxon>
        <taxon>Paenibacillaceae</taxon>
        <taxon>Candidatus Reconcilbacillus</taxon>
    </lineage>
</organism>
<dbReference type="EMBL" id="MOXJ01000003">
    <property type="protein sequence ID" value="PDO11391.1"/>
    <property type="molecule type" value="Genomic_DNA"/>
</dbReference>
<sequence length="102" mass="12181">MKSRYYVSVQNRKILQNRSDDTYEFEIEATRDEVDRLQEMFNDLADADDASFFRAHAPAIQYHEDRPNDVYDAVLRDIYRTIRRLGTEETRKRIEGMEIASE</sequence>
<comment type="caution">
    <text evidence="1">The sequence shown here is derived from an EMBL/GenBank/DDBJ whole genome shotgun (WGS) entry which is preliminary data.</text>
</comment>
<evidence type="ECO:0008006" key="3">
    <source>
        <dbReference type="Google" id="ProtNLM"/>
    </source>
</evidence>
<gene>
    <name evidence="1" type="ORF">BLM47_02750</name>
</gene>
<dbReference type="AlphaFoldDB" id="A0A2A6E2Y0"/>
<evidence type="ECO:0000313" key="1">
    <source>
        <dbReference type="EMBL" id="PDO11391.1"/>
    </source>
</evidence>
<dbReference type="Proteomes" id="UP000243688">
    <property type="component" value="Unassembled WGS sequence"/>
</dbReference>